<name>A0ACC3SF73_9PEZI</name>
<keyword evidence="2" id="KW-1185">Reference proteome</keyword>
<protein>
    <submittedName>
        <fullName evidence="1">Uncharacterized protein</fullName>
    </submittedName>
</protein>
<evidence type="ECO:0000313" key="2">
    <source>
        <dbReference type="Proteomes" id="UP001320706"/>
    </source>
</evidence>
<sequence length="73" mass="7433">MSSSGQSAGQAIKGAFNQVHGVGEQIRGTVNSAADNAVDKGTVDDKLAANKNEAVANKGAAEVRKGEVRTNHV</sequence>
<gene>
    <name evidence="1" type="ORF">M8818_003996</name>
</gene>
<evidence type="ECO:0000313" key="1">
    <source>
        <dbReference type="EMBL" id="KAK8209032.1"/>
    </source>
</evidence>
<dbReference type="Proteomes" id="UP001320706">
    <property type="component" value="Unassembled WGS sequence"/>
</dbReference>
<dbReference type="EMBL" id="JAMKPW020000018">
    <property type="protein sequence ID" value="KAK8209032.1"/>
    <property type="molecule type" value="Genomic_DNA"/>
</dbReference>
<proteinExistence type="predicted"/>
<comment type="caution">
    <text evidence="1">The sequence shown here is derived from an EMBL/GenBank/DDBJ whole genome shotgun (WGS) entry which is preliminary data.</text>
</comment>
<organism evidence="1 2">
    <name type="scientific">Zalaria obscura</name>
    <dbReference type="NCBI Taxonomy" id="2024903"/>
    <lineage>
        <taxon>Eukaryota</taxon>
        <taxon>Fungi</taxon>
        <taxon>Dikarya</taxon>
        <taxon>Ascomycota</taxon>
        <taxon>Pezizomycotina</taxon>
        <taxon>Dothideomycetes</taxon>
        <taxon>Dothideomycetidae</taxon>
        <taxon>Dothideales</taxon>
        <taxon>Zalariaceae</taxon>
        <taxon>Zalaria</taxon>
    </lineage>
</organism>
<reference evidence="1" key="1">
    <citation type="submission" date="2024-02" db="EMBL/GenBank/DDBJ databases">
        <title>Metagenome Assembled Genome of Zalaria obscura JY119.</title>
        <authorList>
            <person name="Vighnesh L."/>
            <person name="Jagadeeshwari U."/>
            <person name="Venkata Ramana C."/>
            <person name="Sasikala C."/>
        </authorList>
    </citation>
    <scope>NUCLEOTIDE SEQUENCE</scope>
    <source>
        <strain evidence="1">JY119</strain>
    </source>
</reference>
<accession>A0ACC3SF73</accession>